<comment type="caution">
    <text evidence="3">The sequence shown here is derived from an EMBL/GenBank/DDBJ whole genome shotgun (WGS) entry which is preliminary data.</text>
</comment>
<dbReference type="Gene3D" id="3.40.710.10">
    <property type="entry name" value="DD-peptidase/beta-lactamase superfamily"/>
    <property type="match status" value="1"/>
</dbReference>
<dbReference type="GO" id="GO:0009002">
    <property type="term" value="F:serine-type D-Ala-D-Ala carboxypeptidase activity"/>
    <property type="evidence" value="ECO:0007669"/>
    <property type="project" value="UniProtKB-EC"/>
</dbReference>
<name>A0A840DEF7_9MICO</name>
<proteinExistence type="predicted"/>
<accession>A0A840DEF7</accession>
<keyword evidence="4" id="KW-1185">Reference proteome</keyword>
<keyword evidence="3" id="KW-0645">Protease</keyword>
<evidence type="ECO:0000313" key="4">
    <source>
        <dbReference type="Proteomes" id="UP000571183"/>
    </source>
</evidence>
<evidence type="ECO:0000313" key="3">
    <source>
        <dbReference type="EMBL" id="MBB4071030.1"/>
    </source>
</evidence>
<dbReference type="RefSeq" id="WP_183304245.1">
    <property type="nucleotide sequence ID" value="NZ_JACIFD010000003.1"/>
</dbReference>
<protein>
    <submittedName>
        <fullName evidence="3">D-alanyl-D-alanine carboxypeptidase (Penicillin-binding protein 5/6)</fullName>
        <ecNumber evidence="3">3.4.16.4</ecNumber>
    </submittedName>
</protein>
<evidence type="ECO:0000259" key="2">
    <source>
        <dbReference type="Pfam" id="PF00768"/>
    </source>
</evidence>
<dbReference type="GO" id="GO:0006508">
    <property type="term" value="P:proteolysis"/>
    <property type="evidence" value="ECO:0007669"/>
    <property type="project" value="InterPro"/>
</dbReference>
<organism evidence="3 4">
    <name type="scientific">Canibacter oris</name>
    <dbReference type="NCBI Taxonomy" id="1365628"/>
    <lineage>
        <taxon>Bacteria</taxon>
        <taxon>Bacillati</taxon>
        <taxon>Actinomycetota</taxon>
        <taxon>Actinomycetes</taxon>
        <taxon>Micrococcales</taxon>
        <taxon>Microbacteriaceae</taxon>
        <taxon>Canibacter</taxon>
    </lineage>
</organism>
<dbReference type="EC" id="3.4.16.4" evidence="3"/>
<dbReference type="EMBL" id="JACIFD010000003">
    <property type="protein sequence ID" value="MBB4071030.1"/>
    <property type="molecule type" value="Genomic_DNA"/>
</dbReference>
<reference evidence="3" key="1">
    <citation type="submission" date="2020-08" db="EMBL/GenBank/DDBJ databases">
        <title>Sequencing the genomes of 1000 actinobacteria strains.</title>
        <authorList>
            <person name="Klenk H.-P."/>
        </authorList>
    </citation>
    <scope>NUCLEOTIDE SEQUENCE [LARGE SCALE GENOMIC DNA]</scope>
    <source>
        <strain evidence="3">DSM 27064</strain>
    </source>
</reference>
<dbReference type="AlphaFoldDB" id="A0A840DEF7"/>
<evidence type="ECO:0000256" key="1">
    <source>
        <dbReference type="SAM" id="MobiDB-lite"/>
    </source>
</evidence>
<keyword evidence="3" id="KW-0378">Hydrolase</keyword>
<feature type="region of interest" description="Disordered" evidence="1">
    <location>
        <begin position="1"/>
        <end position="20"/>
    </location>
</feature>
<feature type="compositionally biased region" description="Polar residues" evidence="1">
    <location>
        <begin position="1"/>
        <end position="13"/>
    </location>
</feature>
<sequence>MAAPTKHTTTAPEQPQRKRRRGRALLGVLLAGCGFVGTYGGLAATAPLPQLQPAIAELNPHLAPSSAANVEQVLANLPHPSAVGYLHDPQIRSNDSEKHSIASITKIVTALVCLEQAPLPQHNFTHTFDAADEQLTAEIAELDGVVAPTPQGSTVTAAELLDATLLASANNYAVIYSREVFGSDAQFLAAASDWLQRHGLTDTEIADASGLNPANRATTADLIRLGQIALEHPTVAAVIRKTEVTIPGIGTFQNTNPFSNNPDNRGIKTGTRDEGYYNLLAAAAGTHQDAPYTAITVVLQRPNKEQRDADSRLLLASLMRHSSDTLVAADQPVGTIETWQGDTVTLVTAAPLTAELLPSAQPSLDAALEPVTAAVPAGTQLGTVTAHGAITAGTETAELAQVAVVTAEPITEPDLWWRITHPVVFKWWLAELTGE</sequence>
<gene>
    <name evidence="3" type="ORF">F5897_000318</name>
</gene>
<keyword evidence="3" id="KW-0121">Carboxypeptidase</keyword>
<dbReference type="InterPro" id="IPR001967">
    <property type="entry name" value="Peptidase_S11_N"/>
</dbReference>
<dbReference type="SUPFAM" id="SSF56601">
    <property type="entry name" value="beta-lactamase/transpeptidase-like"/>
    <property type="match status" value="1"/>
</dbReference>
<dbReference type="Proteomes" id="UP000571183">
    <property type="component" value="Unassembled WGS sequence"/>
</dbReference>
<dbReference type="Pfam" id="PF00768">
    <property type="entry name" value="Peptidase_S11"/>
    <property type="match status" value="1"/>
</dbReference>
<feature type="domain" description="Peptidase S11 D-alanyl-D-alanine carboxypeptidase A N-terminal" evidence="2">
    <location>
        <begin position="93"/>
        <end position="300"/>
    </location>
</feature>
<dbReference type="InterPro" id="IPR012338">
    <property type="entry name" value="Beta-lactam/transpept-like"/>
</dbReference>